<evidence type="ECO:0000313" key="3">
    <source>
        <dbReference type="EMBL" id="MFD1064036.1"/>
    </source>
</evidence>
<keyword evidence="2" id="KW-0732">Signal</keyword>
<dbReference type="PROSITE" id="PS51257">
    <property type="entry name" value="PROKAR_LIPOPROTEIN"/>
    <property type="match status" value="1"/>
</dbReference>
<evidence type="ECO:0000256" key="2">
    <source>
        <dbReference type="SAM" id="SignalP"/>
    </source>
</evidence>
<evidence type="ECO:0000313" key="4">
    <source>
        <dbReference type="Proteomes" id="UP001597013"/>
    </source>
</evidence>
<feature type="chain" id="PRO_5047501875" description="Lipoprotein" evidence="2">
    <location>
        <begin position="25"/>
        <end position="658"/>
    </location>
</feature>
<proteinExistence type="predicted"/>
<protein>
    <recommendedName>
        <fullName evidence="5">Lipoprotein</fullName>
    </recommendedName>
</protein>
<gene>
    <name evidence="3" type="ORF">ACFQ1Q_12335</name>
</gene>
<dbReference type="EMBL" id="JBHTJL010000016">
    <property type="protein sequence ID" value="MFD1064036.1"/>
    <property type="molecule type" value="Genomic_DNA"/>
</dbReference>
<evidence type="ECO:0000256" key="1">
    <source>
        <dbReference type="SAM" id="MobiDB-lite"/>
    </source>
</evidence>
<sequence length="658" mass="72859">MKKLFNQFCLILLPCLLISCGSLAGYQNNQSTFVNSMAKVGPTQTQTTDNAEMAKTAINTFTTSLGYTNVTEIPTTQIEVGRDTFKSYGFNNTASILQQELDRRNGVGSTNPQSAAVVAANTKDNEEMAANAITSFTSQLGHSNVSELSDEELSVGIKTFKSYGFNNTAGILQKEMDQRKGTENSTEIEAKSDVATTDDSEQTWSYSKTSETDDTENEKDTSSALADLSQYANKREATLAVLSEQEAKSTGSSTNYAAQNQIIASAGNSKIKNAEANADESNVINYKRSSVYTLMLDNKGRQHADVIRNTFGNYETPSKFNDHNIGPYLIDINYKAKDHSKNISSFLSQNDIAKKIISKWFNRDENGAFDMSLVAERGYYNATDLDVQLAQNNERGVNILADAGEELIGNTFIIVNDYKFTDKKEVAKKAGGFLKALSNVARVAGYSDVANVADVANVGTQVAGKGYVIKTTSYLYKLVWDEKTAATFYNEHWTDKENFDPSKAEAFNNATNYKLKYVGSQSAWADVQSSIFSSKSDVQLVERSSIKATDKALAKLERKYEIFRTKSPLLSGDPITAKIGLKEGLKKGDKFEVLEQVLDKNGKTTYKRVGIIKVDKSQIWDNRYMEHLEGENPNKYEYTLFSGKKNKYQAGMLIRQIN</sequence>
<reference evidence="4" key="1">
    <citation type="journal article" date="2019" name="Int. J. Syst. Evol. Microbiol.">
        <title>The Global Catalogue of Microorganisms (GCM) 10K type strain sequencing project: providing services to taxonomists for standard genome sequencing and annotation.</title>
        <authorList>
            <consortium name="The Broad Institute Genomics Platform"/>
            <consortium name="The Broad Institute Genome Sequencing Center for Infectious Disease"/>
            <person name="Wu L."/>
            <person name="Ma J."/>
        </authorList>
    </citation>
    <scope>NUCLEOTIDE SEQUENCE [LARGE SCALE GENOMIC DNA]</scope>
    <source>
        <strain evidence="4">CCUG 62215</strain>
    </source>
</reference>
<organism evidence="3 4">
    <name type="scientific">Winogradskyella litorisediminis</name>
    <dbReference type="NCBI Taxonomy" id="1156618"/>
    <lineage>
        <taxon>Bacteria</taxon>
        <taxon>Pseudomonadati</taxon>
        <taxon>Bacteroidota</taxon>
        <taxon>Flavobacteriia</taxon>
        <taxon>Flavobacteriales</taxon>
        <taxon>Flavobacteriaceae</taxon>
        <taxon>Winogradskyella</taxon>
    </lineage>
</organism>
<keyword evidence="4" id="KW-1185">Reference proteome</keyword>
<comment type="caution">
    <text evidence="3">The sequence shown here is derived from an EMBL/GenBank/DDBJ whole genome shotgun (WGS) entry which is preliminary data.</text>
</comment>
<feature type="compositionally biased region" description="Basic and acidic residues" evidence="1">
    <location>
        <begin position="174"/>
        <end position="192"/>
    </location>
</feature>
<name>A0ABW3N985_9FLAO</name>
<feature type="region of interest" description="Disordered" evidence="1">
    <location>
        <begin position="174"/>
        <end position="224"/>
    </location>
</feature>
<dbReference type="Proteomes" id="UP001597013">
    <property type="component" value="Unassembled WGS sequence"/>
</dbReference>
<accession>A0ABW3N985</accession>
<evidence type="ECO:0008006" key="5">
    <source>
        <dbReference type="Google" id="ProtNLM"/>
    </source>
</evidence>
<dbReference type="RefSeq" id="WP_386131950.1">
    <property type="nucleotide sequence ID" value="NZ_JBHTJL010000016.1"/>
</dbReference>
<feature type="signal peptide" evidence="2">
    <location>
        <begin position="1"/>
        <end position="24"/>
    </location>
</feature>